<organism evidence="4">
    <name type="scientific">Dissoconium aciculare CBS 342.82</name>
    <dbReference type="NCBI Taxonomy" id="1314786"/>
    <lineage>
        <taxon>Eukaryota</taxon>
        <taxon>Fungi</taxon>
        <taxon>Dikarya</taxon>
        <taxon>Ascomycota</taxon>
        <taxon>Pezizomycotina</taxon>
        <taxon>Dothideomycetes</taxon>
        <taxon>Dothideomycetidae</taxon>
        <taxon>Mycosphaerellales</taxon>
        <taxon>Dissoconiaceae</taxon>
        <taxon>Dissoconium</taxon>
    </lineage>
</organism>
<reference evidence="4" key="3">
    <citation type="submission" date="2025-08" db="UniProtKB">
        <authorList>
            <consortium name="RefSeq"/>
        </authorList>
    </citation>
    <scope>IDENTIFICATION</scope>
    <source>
        <strain evidence="4">CBS 342.82</strain>
    </source>
</reference>
<feature type="region of interest" description="Disordered" evidence="2">
    <location>
        <begin position="1"/>
        <end position="76"/>
    </location>
</feature>
<keyword evidence="1" id="KW-0175">Coiled coil</keyword>
<feature type="coiled-coil region" evidence="1">
    <location>
        <begin position="95"/>
        <end position="151"/>
    </location>
</feature>
<dbReference type="RefSeq" id="XP_033464600.1">
    <property type="nucleotide sequence ID" value="XM_033599634.1"/>
</dbReference>
<gene>
    <name evidence="4" type="ORF">K489DRAFT_20894</name>
</gene>
<feature type="compositionally biased region" description="Basic and acidic residues" evidence="2">
    <location>
        <begin position="305"/>
        <end position="320"/>
    </location>
</feature>
<dbReference type="GeneID" id="54357433"/>
<dbReference type="OrthoDB" id="3438382at2759"/>
<feature type="region of interest" description="Disordered" evidence="2">
    <location>
        <begin position="291"/>
        <end position="320"/>
    </location>
</feature>
<name>A0A6J3MIN5_9PEZI</name>
<dbReference type="Proteomes" id="UP000504637">
    <property type="component" value="Unplaced"/>
</dbReference>
<evidence type="ECO:0000313" key="3">
    <source>
        <dbReference type="Proteomes" id="UP000504637"/>
    </source>
</evidence>
<protein>
    <submittedName>
        <fullName evidence="4">Uncharacterized protein</fullName>
    </submittedName>
</protein>
<evidence type="ECO:0000313" key="4">
    <source>
        <dbReference type="RefSeq" id="XP_033464600.1"/>
    </source>
</evidence>
<proteinExistence type="predicted"/>
<feature type="coiled-coil region" evidence="1">
    <location>
        <begin position="485"/>
        <end position="544"/>
    </location>
</feature>
<evidence type="ECO:0000256" key="2">
    <source>
        <dbReference type="SAM" id="MobiDB-lite"/>
    </source>
</evidence>
<keyword evidence="3" id="KW-1185">Reference proteome</keyword>
<reference evidence="4" key="2">
    <citation type="submission" date="2020-04" db="EMBL/GenBank/DDBJ databases">
        <authorList>
            <consortium name="NCBI Genome Project"/>
        </authorList>
    </citation>
    <scope>NUCLEOTIDE SEQUENCE</scope>
    <source>
        <strain evidence="4">CBS 342.82</strain>
    </source>
</reference>
<evidence type="ECO:0000256" key="1">
    <source>
        <dbReference type="SAM" id="Coils"/>
    </source>
</evidence>
<sequence>MTCRLHLERLGADMSSSSRDPRRINPNDPRISNKRTTSASPPKDEATGRKITKAADATFSPRLGSSADGSIGNPAPTQEQISRLLTELVAQSAVLASSQTSLDQAEAQLKHANDEYEAVQTDKYKNFAAIKEQAQFNKDRAENKLNKAREAAYKQRSSHDRVVQLLAGYISQGTTQTPSSTQHDDQIAGLTRDLALLSSRIQKSDLTRDTERGLDTNRVAELYKALHQTIESVNERFHGLNLSVEGITNRLSQEEAARTAAHSSDAAALAQLDAACHELNHQIDQIRSDLKRGLEKASQETTARSNDRDATAARTSEEAEARLRSAIADLESRLQRSEDDRPLFARREELDSLNDLLETTQAEIKELRAMRTTVAPGSANRASEQYGVVQFSPVPPMPTEPIRVNGHTQEMVPHALVAEIDQLKAAMRSHRQRLDNLTTDHVVRQMVEQLQVLYPNAKSTQAAYERFQREVNEARGIAATTSSEVKSLRNGLNELRSLVEGLTNARQDQLNSNTRSSPAQLAELRAITNTVEDLNRSVTKLETKCDESFTLLYENFAHMQDRLAQGETLMREHSRSKN</sequence>
<accession>A0A6J3MIN5</accession>
<reference evidence="4" key="1">
    <citation type="submission" date="2020-01" db="EMBL/GenBank/DDBJ databases">
        <authorList>
            <consortium name="DOE Joint Genome Institute"/>
            <person name="Haridas S."/>
            <person name="Albert R."/>
            <person name="Binder M."/>
            <person name="Bloem J."/>
            <person name="Labutti K."/>
            <person name="Salamov A."/>
            <person name="Andreopoulos B."/>
            <person name="Baker S.E."/>
            <person name="Barry K."/>
            <person name="Bills G."/>
            <person name="Bluhm B.H."/>
            <person name="Cannon C."/>
            <person name="Castanera R."/>
            <person name="Culley D.E."/>
            <person name="Daum C."/>
            <person name="Ezra D."/>
            <person name="Gonzalez J.B."/>
            <person name="Henrissat B."/>
            <person name="Kuo A."/>
            <person name="Liang C."/>
            <person name="Lipzen A."/>
            <person name="Lutzoni F."/>
            <person name="Magnuson J."/>
            <person name="Mondo S."/>
            <person name="Nolan M."/>
            <person name="Ohm R."/>
            <person name="Pangilinan J."/>
            <person name="Park H.-J."/>
            <person name="Ramirez L."/>
            <person name="Alfaro M."/>
            <person name="Sun H."/>
            <person name="Tritt A."/>
            <person name="Yoshinaga Y."/>
            <person name="Zwiers L.-H."/>
            <person name="Turgeon B.G."/>
            <person name="Goodwin S.B."/>
            <person name="Spatafora J.W."/>
            <person name="Crous P.W."/>
            <person name="Grigoriev I.V."/>
        </authorList>
    </citation>
    <scope>NUCLEOTIDE SEQUENCE</scope>
    <source>
        <strain evidence="4">CBS 342.82</strain>
    </source>
</reference>
<feature type="compositionally biased region" description="Basic and acidic residues" evidence="2">
    <location>
        <begin position="1"/>
        <end position="11"/>
    </location>
</feature>
<dbReference type="AlphaFoldDB" id="A0A6J3MIN5"/>